<dbReference type="PANTHER" id="PTHR43240:SF20">
    <property type="entry name" value="MEDIUM_LONG-CHAIN ACYL-COA THIOESTERASE YIGI"/>
    <property type="match status" value="1"/>
</dbReference>
<gene>
    <name evidence="9" type="ORF">NA2_10248</name>
</gene>
<comment type="caution">
    <text evidence="9">The sequence shown here is derived from an EMBL/GenBank/DDBJ whole genome shotgun (WGS) entry which is preliminary data.</text>
</comment>
<dbReference type="NCBIfam" id="TIGR00369">
    <property type="entry name" value="unchar_dom_1"/>
    <property type="match status" value="1"/>
</dbReference>
<organism evidence="9 10">
    <name type="scientific">Nitratireductor pacificus pht-3B</name>
    <dbReference type="NCBI Taxonomy" id="391937"/>
    <lineage>
        <taxon>Bacteria</taxon>
        <taxon>Pseudomonadati</taxon>
        <taxon>Pseudomonadota</taxon>
        <taxon>Alphaproteobacteria</taxon>
        <taxon>Hyphomicrobiales</taxon>
        <taxon>Phyllobacteriaceae</taxon>
        <taxon>Nitratireductor</taxon>
    </lineage>
</organism>
<dbReference type="STRING" id="391937.NA2_10248"/>
<dbReference type="EC" id="3.1.2.20" evidence="5"/>
<sequence>MTRAELEAMVAGCPFHRTLGIALEDFDQAAGRLTLSLTAREAFSRDDARVELHGGVIATLIDIAGDYAVALKVGQGVPTISLHVDYLRFARGAKVLATATLIKCGRSIAVVDIEVADETGALIAVGRGTYSSAVKSAA</sequence>
<evidence type="ECO:0000313" key="10">
    <source>
        <dbReference type="Proteomes" id="UP000006786"/>
    </source>
</evidence>
<dbReference type="SUPFAM" id="SSF54637">
    <property type="entry name" value="Thioesterase/thiol ester dehydrase-isomerase"/>
    <property type="match status" value="1"/>
</dbReference>
<evidence type="ECO:0000256" key="3">
    <source>
        <dbReference type="ARBA" id="ARBA00036002"/>
    </source>
</evidence>
<dbReference type="Pfam" id="PF03061">
    <property type="entry name" value="4HBT"/>
    <property type="match status" value="1"/>
</dbReference>
<dbReference type="InterPro" id="IPR006683">
    <property type="entry name" value="Thioestr_dom"/>
</dbReference>
<dbReference type="InterPro" id="IPR003736">
    <property type="entry name" value="PAAI_dom"/>
</dbReference>
<feature type="domain" description="Thioesterase" evidence="8">
    <location>
        <begin position="52"/>
        <end position="123"/>
    </location>
</feature>
<protein>
    <recommendedName>
        <fullName evidence="6">Medium/long-chain acyl-CoA thioesterase YigI</fullName>
        <ecNumber evidence="5">3.1.2.20</ecNumber>
    </recommendedName>
</protein>
<evidence type="ECO:0000259" key="8">
    <source>
        <dbReference type="Pfam" id="PF03061"/>
    </source>
</evidence>
<evidence type="ECO:0000256" key="4">
    <source>
        <dbReference type="ARBA" id="ARBA00038381"/>
    </source>
</evidence>
<proteinExistence type="inferred from homology"/>
<keyword evidence="1" id="KW-0378">Hydrolase</keyword>
<comment type="catalytic activity">
    <reaction evidence="3">
        <text>a long-chain fatty acyl-CoA + H2O = a long-chain fatty acid + CoA + H(+)</text>
        <dbReference type="Rhea" id="RHEA:67680"/>
        <dbReference type="ChEBI" id="CHEBI:15377"/>
        <dbReference type="ChEBI" id="CHEBI:15378"/>
        <dbReference type="ChEBI" id="CHEBI:57287"/>
        <dbReference type="ChEBI" id="CHEBI:57560"/>
        <dbReference type="ChEBI" id="CHEBI:83139"/>
    </reaction>
</comment>
<dbReference type="Proteomes" id="UP000006786">
    <property type="component" value="Unassembled WGS sequence"/>
</dbReference>
<evidence type="ECO:0000256" key="6">
    <source>
        <dbReference type="ARBA" id="ARBA00040062"/>
    </source>
</evidence>
<dbReference type="CDD" id="cd03443">
    <property type="entry name" value="PaaI_thioesterase"/>
    <property type="match status" value="1"/>
</dbReference>
<dbReference type="eggNOG" id="COG2050">
    <property type="taxonomic scope" value="Bacteria"/>
</dbReference>
<comment type="catalytic activity">
    <reaction evidence="7">
        <text>a medium-chain fatty acyl-CoA + H2O = a medium-chain fatty acid + CoA + H(+)</text>
        <dbReference type="Rhea" id="RHEA:68184"/>
        <dbReference type="ChEBI" id="CHEBI:15377"/>
        <dbReference type="ChEBI" id="CHEBI:15378"/>
        <dbReference type="ChEBI" id="CHEBI:57287"/>
        <dbReference type="ChEBI" id="CHEBI:59558"/>
        <dbReference type="ChEBI" id="CHEBI:90546"/>
    </reaction>
</comment>
<dbReference type="OrthoDB" id="9813158at2"/>
<dbReference type="InterPro" id="IPR029069">
    <property type="entry name" value="HotDog_dom_sf"/>
</dbReference>
<comment type="catalytic activity">
    <reaction evidence="2">
        <text>a fatty acyl-CoA + H2O = a fatty acid + CoA + H(+)</text>
        <dbReference type="Rhea" id="RHEA:16781"/>
        <dbReference type="ChEBI" id="CHEBI:15377"/>
        <dbReference type="ChEBI" id="CHEBI:15378"/>
        <dbReference type="ChEBI" id="CHEBI:28868"/>
        <dbReference type="ChEBI" id="CHEBI:57287"/>
        <dbReference type="ChEBI" id="CHEBI:77636"/>
        <dbReference type="EC" id="3.1.2.20"/>
    </reaction>
</comment>
<evidence type="ECO:0000256" key="7">
    <source>
        <dbReference type="ARBA" id="ARBA00048062"/>
    </source>
</evidence>
<dbReference type="AlphaFoldDB" id="K2N3K4"/>
<keyword evidence="10" id="KW-1185">Reference proteome</keyword>
<evidence type="ECO:0000313" key="9">
    <source>
        <dbReference type="EMBL" id="EKF18848.1"/>
    </source>
</evidence>
<dbReference type="EMBL" id="AMRM01000010">
    <property type="protein sequence ID" value="EKF18848.1"/>
    <property type="molecule type" value="Genomic_DNA"/>
</dbReference>
<dbReference type="RefSeq" id="WP_008596682.1">
    <property type="nucleotide sequence ID" value="NZ_AMRM01000010.1"/>
</dbReference>
<comment type="similarity">
    <text evidence="4">Belongs to the YigI thioesterase family.</text>
</comment>
<dbReference type="Gene3D" id="3.10.129.10">
    <property type="entry name" value="Hotdog Thioesterase"/>
    <property type="match status" value="1"/>
</dbReference>
<dbReference type="PANTHER" id="PTHR43240">
    <property type="entry name" value="1,4-DIHYDROXY-2-NAPHTHOYL-COA THIOESTERASE 1"/>
    <property type="match status" value="1"/>
</dbReference>
<evidence type="ECO:0000256" key="1">
    <source>
        <dbReference type="ARBA" id="ARBA00022801"/>
    </source>
</evidence>
<reference evidence="9 10" key="1">
    <citation type="journal article" date="2012" name="J. Bacteriol.">
        <title>Genome Sequence of Nitratireductor pacificus Type Strain pht-3B.</title>
        <authorList>
            <person name="Lai Q."/>
            <person name="Li G."/>
            <person name="Shao Z."/>
        </authorList>
    </citation>
    <scope>NUCLEOTIDE SEQUENCE [LARGE SCALE GENOMIC DNA]</scope>
    <source>
        <strain evidence="10">pht-3B</strain>
    </source>
</reference>
<accession>K2N3K4</accession>
<evidence type="ECO:0000256" key="2">
    <source>
        <dbReference type="ARBA" id="ARBA00035880"/>
    </source>
</evidence>
<evidence type="ECO:0000256" key="5">
    <source>
        <dbReference type="ARBA" id="ARBA00038894"/>
    </source>
</evidence>
<name>K2N3K4_9HYPH</name>
<dbReference type="GO" id="GO:0047617">
    <property type="term" value="F:fatty acyl-CoA hydrolase activity"/>
    <property type="evidence" value="ECO:0007669"/>
    <property type="project" value="UniProtKB-EC"/>
</dbReference>